<accession>A0A3S5CII8</accession>
<sequence>MSARPAPAYPGMVFGYRWIDPRITVVHREDGQREVVYGNVHVPRHEQRAWAFAAVRLDRMMPHIVLENLRGGGLIACSVGLPDGRRLRLEGDFNRTFALHVAEGYETDALYLFTPDLMERVLTIPAKLDLDIEIVDDWLLIYSAIPIVSLEAARGVPIRETSVLPALEELVAQLMPKIGAWGRWSDHREPDAGAVSPAGRRMPRPRGRFDYVVHVLFWGGLAGLFWLWWSLN</sequence>
<dbReference type="AlphaFoldDB" id="A0A3S5CII8"/>
<keyword evidence="1" id="KW-0472">Membrane</keyword>
<keyword evidence="1" id="KW-1133">Transmembrane helix</keyword>
<name>A0A3S5CII8_9MICO</name>
<evidence type="ECO:0000256" key="1">
    <source>
        <dbReference type="SAM" id="Phobius"/>
    </source>
</evidence>
<proteinExistence type="predicted"/>
<dbReference type="EMBL" id="RZNC01000006">
    <property type="protein sequence ID" value="RWZ58465.1"/>
    <property type="molecule type" value="Genomic_DNA"/>
</dbReference>
<dbReference type="RefSeq" id="WP_128499999.1">
    <property type="nucleotide sequence ID" value="NZ_RZNC01000006.1"/>
</dbReference>
<comment type="caution">
    <text evidence="2">The sequence shown here is derived from an EMBL/GenBank/DDBJ whole genome shotgun (WGS) entry which is preliminary data.</text>
</comment>
<dbReference type="Proteomes" id="UP000288603">
    <property type="component" value="Unassembled WGS sequence"/>
</dbReference>
<keyword evidence="1" id="KW-0812">Transmembrane</keyword>
<reference evidence="2 3" key="1">
    <citation type="submission" date="2018-12" db="EMBL/GenBank/DDBJ databases">
        <authorList>
            <person name="Li F."/>
        </authorList>
    </citation>
    <scope>NUCLEOTIDE SEQUENCE [LARGE SCALE GENOMIC DNA]</scope>
    <source>
        <strain evidence="2 3">8H24J-4-2</strain>
    </source>
</reference>
<evidence type="ECO:0000313" key="3">
    <source>
        <dbReference type="Proteomes" id="UP000288603"/>
    </source>
</evidence>
<dbReference type="OrthoDB" id="5054050at2"/>
<keyword evidence="3" id="KW-1185">Reference proteome</keyword>
<gene>
    <name evidence="2" type="ORF">ELQ92_14260</name>
</gene>
<protein>
    <submittedName>
        <fullName evidence="2">Uncharacterized protein</fullName>
    </submittedName>
</protein>
<organism evidence="2 3">
    <name type="scientific">Labedella populi</name>
    <dbReference type="NCBI Taxonomy" id="2498850"/>
    <lineage>
        <taxon>Bacteria</taxon>
        <taxon>Bacillati</taxon>
        <taxon>Actinomycetota</taxon>
        <taxon>Actinomycetes</taxon>
        <taxon>Micrococcales</taxon>
        <taxon>Microbacteriaceae</taxon>
        <taxon>Labedella</taxon>
    </lineage>
</organism>
<feature type="transmembrane region" description="Helical" evidence="1">
    <location>
        <begin position="209"/>
        <end position="229"/>
    </location>
</feature>
<evidence type="ECO:0000313" key="2">
    <source>
        <dbReference type="EMBL" id="RWZ58465.1"/>
    </source>
</evidence>